<protein>
    <submittedName>
        <fullName evidence="2">Uncharacterized protein</fullName>
    </submittedName>
</protein>
<feature type="region of interest" description="Disordered" evidence="1">
    <location>
        <begin position="1"/>
        <end position="51"/>
    </location>
</feature>
<organism evidence="2 3">
    <name type="scientific">Paralvinella palmiformis</name>
    <dbReference type="NCBI Taxonomy" id="53620"/>
    <lineage>
        <taxon>Eukaryota</taxon>
        <taxon>Metazoa</taxon>
        <taxon>Spiralia</taxon>
        <taxon>Lophotrochozoa</taxon>
        <taxon>Annelida</taxon>
        <taxon>Polychaeta</taxon>
        <taxon>Sedentaria</taxon>
        <taxon>Canalipalpata</taxon>
        <taxon>Terebellida</taxon>
        <taxon>Terebelliformia</taxon>
        <taxon>Alvinellidae</taxon>
        <taxon>Paralvinella</taxon>
    </lineage>
</organism>
<gene>
    <name evidence="2" type="ORF">LSH36_474g02022</name>
</gene>
<dbReference type="Proteomes" id="UP001208570">
    <property type="component" value="Unassembled WGS sequence"/>
</dbReference>
<feature type="compositionally biased region" description="Basic residues" evidence="1">
    <location>
        <begin position="35"/>
        <end position="45"/>
    </location>
</feature>
<proteinExistence type="predicted"/>
<feature type="compositionally biased region" description="Low complexity" evidence="1">
    <location>
        <begin position="16"/>
        <end position="27"/>
    </location>
</feature>
<evidence type="ECO:0000313" key="3">
    <source>
        <dbReference type="Proteomes" id="UP001208570"/>
    </source>
</evidence>
<dbReference type="AlphaFoldDB" id="A0AAD9J9W0"/>
<sequence>MMTLGGADTSPEAGDSPLENPELSSLSDGPLSKQPKPRTAARRRRASDESKPFIKELFHKEPCPYSHSIFQLAALIFHALKHSYRNDSGYVGRGRKDERGEEKKVDIPNVDFSSENEKRLTFQLVFQTLKCKSSYGQD</sequence>
<keyword evidence="3" id="KW-1185">Reference proteome</keyword>
<evidence type="ECO:0000256" key="1">
    <source>
        <dbReference type="SAM" id="MobiDB-lite"/>
    </source>
</evidence>
<evidence type="ECO:0000313" key="2">
    <source>
        <dbReference type="EMBL" id="KAK2148934.1"/>
    </source>
</evidence>
<dbReference type="EMBL" id="JAODUP010000474">
    <property type="protein sequence ID" value="KAK2148934.1"/>
    <property type="molecule type" value="Genomic_DNA"/>
</dbReference>
<accession>A0AAD9J9W0</accession>
<name>A0AAD9J9W0_9ANNE</name>
<comment type="caution">
    <text evidence="2">The sequence shown here is derived from an EMBL/GenBank/DDBJ whole genome shotgun (WGS) entry which is preliminary data.</text>
</comment>
<reference evidence="2" key="1">
    <citation type="journal article" date="2023" name="Mol. Biol. Evol.">
        <title>Third-Generation Sequencing Reveals the Adaptive Role of the Epigenome in Three Deep-Sea Polychaetes.</title>
        <authorList>
            <person name="Perez M."/>
            <person name="Aroh O."/>
            <person name="Sun Y."/>
            <person name="Lan Y."/>
            <person name="Juniper S.K."/>
            <person name="Young C.R."/>
            <person name="Angers B."/>
            <person name="Qian P.Y."/>
        </authorList>
    </citation>
    <scope>NUCLEOTIDE SEQUENCE</scope>
    <source>
        <strain evidence="2">P08H-3</strain>
    </source>
</reference>